<comment type="caution">
    <text evidence="2">The sequence shown here is derived from an EMBL/GenBank/DDBJ whole genome shotgun (WGS) entry which is preliminary data.</text>
</comment>
<dbReference type="Proteomes" id="UP000266861">
    <property type="component" value="Unassembled WGS sequence"/>
</dbReference>
<organism evidence="2 3">
    <name type="scientific">Diversispora epigaea</name>
    <dbReference type="NCBI Taxonomy" id="1348612"/>
    <lineage>
        <taxon>Eukaryota</taxon>
        <taxon>Fungi</taxon>
        <taxon>Fungi incertae sedis</taxon>
        <taxon>Mucoromycota</taxon>
        <taxon>Glomeromycotina</taxon>
        <taxon>Glomeromycetes</taxon>
        <taxon>Diversisporales</taxon>
        <taxon>Diversisporaceae</taxon>
        <taxon>Diversispora</taxon>
    </lineage>
</organism>
<dbReference type="Pfam" id="PF04937">
    <property type="entry name" value="DUF659"/>
    <property type="match status" value="1"/>
</dbReference>
<keyword evidence="3" id="KW-1185">Reference proteome</keyword>
<dbReference type="AlphaFoldDB" id="A0A397HAP0"/>
<reference evidence="2 3" key="1">
    <citation type="submission" date="2018-08" db="EMBL/GenBank/DDBJ databases">
        <title>Genome and evolution of the arbuscular mycorrhizal fungus Diversispora epigaea (formerly Glomus versiforme) and its bacterial endosymbionts.</title>
        <authorList>
            <person name="Sun X."/>
            <person name="Fei Z."/>
            <person name="Harrison M."/>
        </authorList>
    </citation>
    <scope>NUCLEOTIDE SEQUENCE [LARGE SCALE GENOMIC DNA]</scope>
    <source>
        <strain evidence="2 3">IT104</strain>
    </source>
</reference>
<evidence type="ECO:0000259" key="1">
    <source>
        <dbReference type="Pfam" id="PF04937"/>
    </source>
</evidence>
<dbReference type="InterPro" id="IPR007021">
    <property type="entry name" value="DUF659"/>
</dbReference>
<gene>
    <name evidence="2" type="ORF">Glove_357g57</name>
</gene>
<sequence length="286" mass="32835">MPFPPLIVQYIVRTNDKINKTNFKTFCKPCIEVLGDKDGRKNWFPNKKDRIIQHFKKCPNFFAKTSVEEREEMFNLLNNSIPPPTNAIKRQVSDISESSISHQSSSQSLPFRKIIVRSSYGPMDNYIVRSLSKEDLKKFNILLLRLTVSCGWALSWVNKPEAKELFNFLNPLLKLLDRRLLEGKILKKAVENSDEMMENTLKEDPIGITLTFDGWTNVKNEQLLGTVLITSEGRPFVWKAVDISLERENHINVMEKIQSMVEELNNKKITVCAIVTDSAGVYAVAR</sequence>
<proteinExistence type="predicted"/>
<dbReference type="OrthoDB" id="2411751at2759"/>
<dbReference type="EMBL" id="PQFF01000325">
    <property type="protein sequence ID" value="RHZ60175.1"/>
    <property type="molecule type" value="Genomic_DNA"/>
</dbReference>
<protein>
    <recommendedName>
        <fullName evidence="1">DUF659 domain-containing protein</fullName>
    </recommendedName>
</protein>
<accession>A0A397HAP0</accession>
<evidence type="ECO:0000313" key="3">
    <source>
        <dbReference type="Proteomes" id="UP000266861"/>
    </source>
</evidence>
<name>A0A397HAP0_9GLOM</name>
<evidence type="ECO:0000313" key="2">
    <source>
        <dbReference type="EMBL" id="RHZ60175.1"/>
    </source>
</evidence>
<feature type="domain" description="DUF659" evidence="1">
    <location>
        <begin position="179"/>
        <end position="283"/>
    </location>
</feature>